<dbReference type="Proteomes" id="UP001162480">
    <property type="component" value="Chromosome 28"/>
</dbReference>
<keyword evidence="2" id="KW-0732">Signal</keyword>
<keyword evidence="5" id="KW-0812">Transmembrane</keyword>
<dbReference type="SMART" id="SM00369">
    <property type="entry name" value="LRR_TYP"/>
    <property type="match status" value="22"/>
</dbReference>
<protein>
    <submittedName>
        <fullName evidence="6">Toll-like receptor Tollo</fullName>
    </submittedName>
</protein>
<organism evidence="6 7">
    <name type="scientific">Octopus vulgaris</name>
    <name type="common">Common octopus</name>
    <dbReference type="NCBI Taxonomy" id="6645"/>
    <lineage>
        <taxon>Eukaryota</taxon>
        <taxon>Metazoa</taxon>
        <taxon>Spiralia</taxon>
        <taxon>Lophotrochozoa</taxon>
        <taxon>Mollusca</taxon>
        <taxon>Cephalopoda</taxon>
        <taxon>Coleoidea</taxon>
        <taxon>Octopodiformes</taxon>
        <taxon>Octopoda</taxon>
        <taxon>Incirrata</taxon>
        <taxon>Octopodidae</taxon>
        <taxon>Octopus</taxon>
    </lineage>
</organism>
<dbReference type="PANTHER" id="PTHR24369:SF210">
    <property type="entry name" value="CHAOPTIN-RELATED"/>
    <property type="match status" value="1"/>
</dbReference>
<evidence type="ECO:0000313" key="6">
    <source>
        <dbReference type="EMBL" id="CAI9742777.1"/>
    </source>
</evidence>
<keyword evidence="3" id="KW-0677">Repeat</keyword>
<feature type="transmembrane region" description="Helical" evidence="5">
    <location>
        <begin position="1117"/>
        <end position="1137"/>
    </location>
</feature>
<evidence type="ECO:0000256" key="1">
    <source>
        <dbReference type="ARBA" id="ARBA00022614"/>
    </source>
</evidence>
<evidence type="ECO:0000313" key="7">
    <source>
        <dbReference type="Proteomes" id="UP001162480"/>
    </source>
</evidence>
<evidence type="ECO:0000256" key="3">
    <source>
        <dbReference type="ARBA" id="ARBA00022737"/>
    </source>
</evidence>
<keyword evidence="5" id="KW-1133">Transmembrane helix</keyword>
<dbReference type="Pfam" id="PF13855">
    <property type="entry name" value="LRR_8"/>
    <property type="match status" value="6"/>
</dbReference>
<feature type="transmembrane region" description="Helical" evidence="5">
    <location>
        <begin position="20"/>
        <end position="40"/>
    </location>
</feature>
<reference evidence="6" key="1">
    <citation type="submission" date="2023-08" db="EMBL/GenBank/DDBJ databases">
        <authorList>
            <person name="Alioto T."/>
            <person name="Alioto T."/>
            <person name="Gomez Garrido J."/>
        </authorList>
    </citation>
    <scope>NUCLEOTIDE SEQUENCE</scope>
</reference>
<sequence length="1556" mass="175177">MVSTPAITHTTLATPTSTNTISVAGFVFLITFALICISHAQEQRNRSFPFRLSGAARTVLSFRYQPASECLYDINANVSICASDQPFPTSTPSATPQGQPSPSNISYIYIHCRNNPTRSNPHRSKCLCKFGNPIFSVLNNAYVSDGPLELTPTVNNEQKPNTRSLDVLDMDIDLELQPDGGSRIGLAASSRPHLQDGHQSEPWSDKNQQLESRSQTVLKKNVEFSPSHKPQDSSPVQPQNFIFCQVTDLTSISLHHLKSLAAVDLGSNSIRAVPRKFFVGLANLKYISLSHNPIDILPDGVFCGLKNLTYLDLSNLHLSGYPSIAFLCHRVSPPIRYIDISQNSIETLSTEALTTLASSLIFLNLSSNAINHIHSSAFQNSRVLRTLDLSFNRLSELPARLCQGLEALRHLYISSNRIFVLHALPLINCTRLLHLDLSSNIINHIPQHLNLSSLQLLNLSANDLRSLTPSMFSAFPLLKQLDLSQNKIKLIEKNSISLFPALQSLNLSRNRLEDGLNFNVIFQHLGSLTVLDLSSNVITSLGNNSFAHLQNLEHLDLSHNFLSFFNRLVFRKLSRLKELNLRANMISLLSRGAFEDLADLQILDLSENDLVTIENQAFPQCPFTLNLSRNSLQVVPAGLKNTSIQHLDMRWNYIRKLHFQAFHDMGRLEHLQVGHNHIEEAIPGAFSSLSNLKTLSLDHNKLNIDFEENVFQGLESLASINLAYNNIHRLSDIFRYPALQRVQYLNISHNPIKSIGDYLFPPTYPVRGAIRKLSLDSCNITEIIPFAFNNLENLTAISLRDNFLTRFKPFVVMSSGLSVLLHGNPIVCSCEMRWLKEQQQQQQQQRQQQKRSFAMEKLSESTYHVEECTFEHSPDRKPILTTSINEFLCISKIECSTKCDCFAGKEAGSPLRTLCSRRLTTLPDVIASSTVQLYLDGNDFSSLGQLTSLSERKRMQTQELYLNASQISSIGEDFLKRFPELRVLRLNKNSMLTLPAFVFGNLVLLRELYLNDNSMNHFDENVFHGLRSLRHLDLSGNKFRVIEAHTLAEFSHIRTLRSIQLERNPWQCACDNQQFYHWLNYNYTIVRNRRDIRCNHKIVVDQRPSAFKCQPSLTRKIVVIGLIMSVIILAFCLAFFVRYRRECVACIYVKLGLQCCRYRDRSCRPFDIFLVYDRRDEDCRKWIESTLLPRLEYSGKHAFKIFYPDRNAITIIRGRSRAGNAATTPPRSVCTAAAAAAAAADSIADTTTTTTTTTNTAAAAKESNYGNDTSNATVPTGATATTSNNTDLPAAISATTNATTVTTTNYTNNNNNNNAAATATSPTGNLAAAISQCRCTMVIVSRGTGSSPSCMAALRVAVALSKGQILMGVGGSSGGVYDGDDDDDGSHGSRFGGERGRGEQGEVDEEEGGVSHHRHQLPLQQQQQHHHYHHQDHPHSLQPHQHHHNRYHRHHAPSHHYRHHHHHHHRRHHQQQQRHRVVLVFFGDVDISTLDDEIKRRVQRREYLTARGRCFWHRLQYELPKPGPCRGQELNEHEASVDEETAIIQNSVLAEYTSCM</sequence>
<feature type="compositionally biased region" description="Basic residues" evidence="4">
    <location>
        <begin position="1440"/>
        <end position="1473"/>
    </location>
</feature>
<dbReference type="PANTHER" id="PTHR24369">
    <property type="entry name" value="ANTIGEN BSP, PUTATIVE-RELATED"/>
    <property type="match status" value="1"/>
</dbReference>
<dbReference type="Pfam" id="PF00560">
    <property type="entry name" value="LRR_1"/>
    <property type="match status" value="1"/>
</dbReference>
<dbReference type="SUPFAM" id="SSF52058">
    <property type="entry name" value="L domain-like"/>
    <property type="match status" value="2"/>
</dbReference>
<dbReference type="GO" id="GO:0005886">
    <property type="term" value="C:plasma membrane"/>
    <property type="evidence" value="ECO:0007669"/>
    <property type="project" value="TreeGrafter"/>
</dbReference>
<dbReference type="SUPFAM" id="SSF52047">
    <property type="entry name" value="RNI-like"/>
    <property type="match status" value="1"/>
</dbReference>
<proteinExistence type="predicted"/>
<feature type="region of interest" description="Disordered" evidence="4">
    <location>
        <begin position="1374"/>
        <end position="1473"/>
    </location>
</feature>
<accession>A0AA36FM20</accession>
<dbReference type="SMART" id="SM00365">
    <property type="entry name" value="LRR_SD22"/>
    <property type="match status" value="9"/>
</dbReference>
<dbReference type="FunFam" id="3.80.10.10:FF:001164">
    <property type="entry name" value="GH01279p"/>
    <property type="match status" value="1"/>
</dbReference>
<dbReference type="PROSITE" id="PS51450">
    <property type="entry name" value="LRR"/>
    <property type="match status" value="8"/>
</dbReference>
<dbReference type="InterPro" id="IPR003591">
    <property type="entry name" value="Leu-rich_rpt_typical-subtyp"/>
</dbReference>
<keyword evidence="5" id="KW-0472">Membrane</keyword>
<dbReference type="InterPro" id="IPR032675">
    <property type="entry name" value="LRR_dom_sf"/>
</dbReference>
<feature type="region of interest" description="Disordered" evidence="4">
    <location>
        <begin position="179"/>
        <end position="214"/>
    </location>
</feature>
<dbReference type="InterPro" id="IPR001611">
    <property type="entry name" value="Leu-rich_rpt"/>
</dbReference>
<name>A0AA36FM20_OCTVU</name>
<gene>
    <name evidence="6" type="ORF">OCTVUL_1B016138</name>
</gene>
<dbReference type="Gene3D" id="3.80.10.10">
    <property type="entry name" value="Ribonuclease Inhibitor"/>
    <property type="match status" value="6"/>
</dbReference>
<evidence type="ECO:0000256" key="4">
    <source>
        <dbReference type="SAM" id="MobiDB-lite"/>
    </source>
</evidence>
<feature type="compositionally biased region" description="Polar residues" evidence="4">
    <location>
        <begin position="201"/>
        <end position="214"/>
    </location>
</feature>
<keyword evidence="7" id="KW-1185">Reference proteome</keyword>
<evidence type="ECO:0000256" key="2">
    <source>
        <dbReference type="ARBA" id="ARBA00022729"/>
    </source>
</evidence>
<dbReference type="InterPro" id="IPR050541">
    <property type="entry name" value="LRR_TM_domain-containing"/>
</dbReference>
<evidence type="ECO:0000256" key="5">
    <source>
        <dbReference type="SAM" id="Phobius"/>
    </source>
</evidence>
<dbReference type="EMBL" id="OX597841">
    <property type="protein sequence ID" value="CAI9742777.1"/>
    <property type="molecule type" value="Genomic_DNA"/>
</dbReference>
<keyword evidence="1" id="KW-0433">Leucine-rich repeat</keyword>
<dbReference type="PRINTS" id="PR00019">
    <property type="entry name" value="LEURICHRPT"/>
</dbReference>